<keyword evidence="3" id="KW-1185">Reference proteome</keyword>
<proteinExistence type="predicted"/>
<organism evidence="2 3">
    <name type="scientific">Geodia barretti</name>
    <name type="common">Barrett's horny sponge</name>
    <dbReference type="NCBI Taxonomy" id="519541"/>
    <lineage>
        <taxon>Eukaryota</taxon>
        <taxon>Metazoa</taxon>
        <taxon>Porifera</taxon>
        <taxon>Demospongiae</taxon>
        <taxon>Heteroscleromorpha</taxon>
        <taxon>Tetractinellida</taxon>
        <taxon>Astrophorina</taxon>
        <taxon>Geodiidae</taxon>
        <taxon>Geodia</taxon>
    </lineage>
</organism>
<gene>
    <name evidence="2" type="ORF">GBAR_LOCUS240</name>
</gene>
<feature type="region of interest" description="Disordered" evidence="1">
    <location>
        <begin position="1"/>
        <end position="49"/>
    </location>
</feature>
<sequence length="128" mass="13729">MVAAQPDGPVDRPAVRDHFDRQVAQVGARPGAAVREPADGAPGGLDPGGAYARSPWKALNPITKTWTDCAVISLSRGKSILLARPALRPRINVCWLLQSNAPDFWPSCRMHPITALTRVCVLVASRLA</sequence>
<reference evidence="2" key="1">
    <citation type="submission" date="2023-03" db="EMBL/GenBank/DDBJ databases">
        <authorList>
            <person name="Steffen K."/>
            <person name="Cardenas P."/>
        </authorList>
    </citation>
    <scope>NUCLEOTIDE SEQUENCE</scope>
</reference>
<dbReference type="EMBL" id="CASHTH010000031">
    <property type="protein sequence ID" value="CAI7989526.1"/>
    <property type="molecule type" value="Genomic_DNA"/>
</dbReference>
<name>A0AA35QSM9_GEOBA</name>
<protein>
    <submittedName>
        <fullName evidence="2">Uncharacterized protein</fullName>
    </submittedName>
</protein>
<comment type="caution">
    <text evidence="2">The sequence shown here is derived from an EMBL/GenBank/DDBJ whole genome shotgun (WGS) entry which is preliminary data.</text>
</comment>
<evidence type="ECO:0000313" key="3">
    <source>
        <dbReference type="Proteomes" id="UP001174909"/>
    </source>
</evidence>
<feature type="compositionally biased region" description="Basic and acidic residues" evidence="1">
    <location>
        <begin position="9"/>
        <end position="21"/>
    </location>
</feature>
<evidence type="ECO:0000256" key="1">
    <source>
        <dbReference type="SAM" id="MobiDB-lite"/>
    </source>
</evidence>
<dbReference type="AlphaFoldDB" id="A0AA35QSM9"/>
<dbReference type="Proteomes" id="UP001174909">
    <property type="component" value="Unassembled WGS sequence"/>
</dbReference>
<evidence type="ECO:0000313" key="2">
    <source>
        <dbReference type="EMBL" id="CAI7989526.1"/>
    </source>
</evidence>
<accession>A0AA35QSM9</accession>